<keyword evidence="4 6" id="KW-0472">Membrane</keyword>
<keyword evidence="9" id="KW-1185">Reference proteome</keyword>
<dbReference type="InterPro" id="IPR029020">
    <property type="entry name" value="Ammonium/urea_transptr"/>
</dbReference>
<keyword evidence="3 6" id="KW-1133">Transmembrane helix</keyword>
<dbReference type="Pfam" id="PF00909">
    <property type="entry name" value="Ammonium_transp"/>
    <property type="match status" value="2"/>
</dbReference>
<dbReference type="Gene3D" id="1.10.3430.10">
    <property type="entry name" value="Ammonium transporter AmtB like domains"/>
    <property type="match status" value="1"/>
</dbReference>
<feature type="transmembrane region" description="Helical" evidence="6">
    <location>
        <begin position="204"/>
        <end position="221"/>
    </location>
</feature>
<dbReference type="PANTHER" id="PTHR11730">
    <property type="entry name" value="AMMONIUM TRANSPORTER"/>
    <property type="match status" value="1"/>
</dbReference>
<feature type="compositionally biased region" description="Basic and acidic residues" evidence="5">
    <location>
        <begin position="497"/>
        <end position="507"/>
    </location>
</feature>
<feature type="region of interest" description="Disordered" evidence="5">
    <location>
        <begin position="452"/>
        <end position="531"/>
    </location>
</feature>
<comment type="subcellular location">
    <subcellularLocation>
        <location evidence="1">Membrane</location>
        <topology evidence="1">Multi-pass membrane protein</topology>
    </subcellularLocation>
</comment>
<reference evidence="8" key="1">
    <citation type="submission" date="2023-10" db="EMBL/GenBank/DDBJ databases">
        <authorList>
            <person name="Chen Y."/>
            <person name="Shah S."/>
            <person name="Dougan E. K."/>
            <person name="Thang M."/>
            <person name="Chan C."/>
        </authorList>
    </citation>
    <scope>NUCLEOTIDE SEQUENCE [LARGE SCALE GENOMIC DNA]</scope>
</reference>
<evidence type="ECO:0000256" key="2">
    <source>
        <dbReference type="ARBA" id="ARBA00022692"/>
    </source>
</evidence>
<evidence type="ECO:0000256" key="3">
    <source>
        <dbReference type="ARBA" id="ARBA00022989"/>
    </source>
</evidence>
<evidence type="ECO:0000256" key="4">
    <source>
        <dbReference type="ARBA" id="ARBA00023136"/>
    </source>
</evidence>
<evidence type="ECO:0000256" key="1">
    <source>
        <dbReference type="ARBA" id="ARBA00004141"/>
    </source>
</evidence>
<evidence type="ECO:0000256" key="5">
    <source>
        <dbReference type="SAM" id="MobiDB-lite"/>
    </source>
</evidence>
<evidence type="ECO:0000313" key="8">
    <source>
        <dbReference type="EMBL" id="CAK0847008.1"/>
    </source>
</evidence>
<dbReference type="InterPro" id="IPR024041">
    <property type="entry name" value="NH4_transpt_AmtB-like_dom"/>
</dbReference>
<dbReference type="EMBL" id="CAUYUJ010014863">
    <property type="protein sequence ID" value="CAK0847008.1"/>
    <property type="molecule type" value="Genomic_DNA"/>
</dbReference>
<evidence type="ECO:0000259" key="7">
    <source>
        <dbReference type="Pfam" id="PF00909"/>
    </source>
</evidence>
<comment type="caution">
    <text evidence="8">The sequence shown here is derived from an EMBL/GenBank/DDBJ whole genome shotgun (WGS) entry which is preliminary data.</text>
</comment>
<dbReference type="Proteomes" id="UP001189429">
    <property type="component" value="Unassembled WGS sequence"/>
</dbReference>
<organism evidence="8 9">
    <name type="scientific">Prorocentrum cordatum</name>
    <dbReference type="NCBI Taxonomy" id="2364126"/>
    <lineage>
        <taxon>Eukaryota</taxon>
        <taxon>Sar</taxon>
        <taxon>Alveolata</taxon>
        <taxon>Dinophyceae</taxon>
        <taxon>Prorocentrales</taxon>
        <taxon>Prorocentraceae</taxon>
        <taxon>Prorocentrum</taxon>
    </lineage>
</organism>
<feature type="transmembrane region" description="Helical" evidence="6">
    <location>
        <begin position="233"/>
        <end position="258"/>
    </location>
</feature>
<keyword evidence="2 6" id="KW-0812">Transmembrane</keyword>
<feature type="domain" description="Ammonium transporter AmtB-like" evidence="7">
    <location>
        <begin position="199"/>
        <end position="411"/>
    </location>
</feature>
<feature type="transmembrane region" description="Helical" evidence="6">
    <location>
        <begin position="124"/>
        <end position="147"/>
    </location>
</feature>
<accession>A0ABN9TMA7</accession>
<name>A0ABN9TMA7_9DINO</name>
<gene>
    <name evidence="8" type="ORF">PCOR1329_LOCUS40350</name>
</gene>
<sequence length="605" mass="64361">MAGRIISMQTGFAMLESAFARPMNSANIMMKNLFDLFLGALAFYCFGYEVAFGEQSQLVGDSQFDFALWFIHFSYATTAATITSGALSGRVAFMPYLLLSIVTTGIIYPVVVRWTWGGGWLGEWGFVDFAGSAVVHMVGAVSALVAVCKCGPRIGKYPQYRPWKGLSRKVWVEHNKPDYYEMPMVSAERAIYSRIKMVNNPTQLLFGIFLLITGFLAFNPASTFSTTASSDLVAAKSTVVTLLSASGGSLACFAASLVRTRTLIVSVPDLTTAVLGSMVASCACCDVVSPLVGVGVGFVAACLALWCQWWLNEHQIDDVVGAVAAHGPPGIWGVVSVSLWAQPGCHSSLRGLAFGGGTQALKHLGIQVTGIVALIGFVAVATYLTVVSIDVMIGFRSSRASELIGLDFMEHRFDDGSFGTDPNKVTVISESAMRDCLARRVVRNLSPMKSYITYHSPSKHNHSPSKTHEHNHATSKASEHGQSADKIPPKAPAAEPVADHTLERIPDEPGTGQPSVAPAAGARSSTSEVLDSSNLASEEALAHEVAALRATVAALGEQLSILRAAAGAAPRRPSESGAFGGVGEFAEMSRMASLRDMFAEASSQR</sequence>
<feature type="compositionally biased region" description="Basic and acidic residues" evidence="5">
    <location>
        <begin position="466"/>
        <end position="483"/>
    </location>
</feature>
<feature type="transmembrane region" description="Helical" evidence="6">
    <location>
        <begin position="66"/>
        <end position="87"/>
    </location>
</feature>
<dbReference type="SUPFAM" id="SSF111352">
    <property type="entry name" value="Ammonium transporter"/>
    <property type="match status" value="1"/>
</dbReference>
<dbReference type="PANTHER" id="PTHR11730:SF58">
    <property type="entry name" value="AMMONIUM TRANSPORTER"/>
    <property type="match status" value="1"/>
</dbReference>
<proteinExistence type="predicted"/>
<feature type="domain" description="Ammonium transporter AmtB-like" evidence="7">
    <location>
        <begin position="5"/>
        <end position="158"/>
    </location>
</feature>
<feature type="transmembrane region" description="Helical" evidence="6">
    <location>
        <begin position="94"/>
        <end position="112"/>
    </location>
</feature>
<feature type="transmembrane region" description="Helical" evidence="6">
    <location>
        <begin position="371"/>
        <end position="393"/>
    </location>
</feature>
<evidence type="ECO:0000256" key="6">
    <source>
        <dbReference type="SAM" id="Phobius"/>
    </source>
</evidence>
<evidence type="ECO:0000313" key="9">
    <source>
        <dbReference type="Proteomes" id="UP001189429"/>
    </source>
</evidence>
<feature type="transmembrane region" description="Helical" evidence="6">
    <location>
        <begin position="279"/>
        <end position="306"/>
    </location>
</feature>
<protein>
    <recommendedName>
        <fullName evidence="7">Ammonium transporter AmtB-like domain-containing protein</fullName>
    </recommendedName>
</protein>